<protein>
    <submittedName>
        <fullName evidence="2">PEP-CTERM sorting domain-containing protein</fullName>
    </submittedName>
</protein>
<evidence type="ECO:0000313" key="3">
    <source>
        <dbReference type="Proteomes" id="UP000484015"/>
    </source>
</evidence>
<keyword evidence="3" id="KW-1185">Reference proteome</keyword>
<accession>A0A6L6PYA6</accession>
<dbReference type="Proteomes" id="UP000484015">
    <property type="component" value="Unassembled WGS sequence"/>
</dbReference>
<reference evidence="2 3" key="1">
    <citation type="submission" date="2019-11" db="EMBL/GenBank/DDBJ databases">
        <title>Type strains purchased from KCTC, JCM and DSMZ.</title>
        <authorList>
            <person name="Lu H."/>
        </authorList>
    </citation>
    <scope>NUCLEOTIDE SEQUENCE [LARGE SCALE GENOMIC DNA]</scope>
    <source>
        <strain evidence="2 3">KCTC 42409</strain>
    </source>
</reference>
<name>A0A6L6PYA6_9BURK</name>
<dbReference type="NCBIfam" id="TIGR02595">
    <property type="entry name" value="PEP_CTERM"/>
    <property type="match status" value="1"/>
</dbReference>
<evidence type="ECO:0000256" key="1">
    <source>
        <dbReference type="SAM" id="SignalP"/>
    </source>
</evidence>
<keyword evidence="1" id="KW-0732">Signal</keyword>
<dbReference type="InterPro" id="IPR013424">
    <property type="entry name" value="Ice-binding_C"/>
</dbReference>
<feature type="signal peptide" evidence="1">
    <location>
        <begin position="1"/>
        <end position="21"/>
    </location>
</feature>
<comment type="caution">
    <text evidence="2">The sequence shown here is derived from an EMBL/GenBank/DDBJ whole genome shotgun (WGS) entry which is preliminary data.</text>
</comment>
<feature type="chain" id="PRO_5026850253" evidence="1">
    <location>
        <begin position="22"/>
        <end position="186"/>
    </location>
</feature>
<dbReference type="OrthoDB" id="8595268at2"/>
<dbReference type="EMBL" id="WNLA01000002">
    <property type="protein sequence ID" value="MTW01682.1"/>
    <property type="molecule type" value="Genomic_DNA"/>
</dbReference>
<gene>
    <name evidence="2" type="ORF">GM668_06220</name>
</gene>
<proteinExistence type="predicted"/>
<evidence type="ECO:0000313" key="2">
    <source>
        <dbReference type="EMBL" id="MTW01682.1"/>
    </source>
</evidence>
<organism evidence="2 3">
    <name type="scientific">Pseudoduganella ginsengisoli</name>
    <dbReference type="NCBI Taxonomy" id="1462440"/>
    <lineage>
        <taxon>Bacteria</taxon>
        <taxon>Pseudomonadati</taxon>
        <taxon>Pseudomonadota</taxon>
        <taxon>Betaproteobacteria</taxon>
        <taxon>Burkholderiales</taxon>
        <taxon>Oxalobacteraceae</taxon>
        <taxon>Telluria group</taxon>
        <taxon>Pseudoduganella</taxon>
    </lineage>
</organism>
<dbReference type="RefSeq" id="WP_155438061.1">
    <property type="nucleotide sequence ID" value="NZ_WNLA01000002.1"/>
</dbReference>
<dbReference type="AlphaFoldDB" id="A0A6L6PYA6"/>
<sequence length="186" mass="19858">MKKMLTMLAWLLGVWAAQASAGVVTFDDLPGDYTQAIADGYQGFNWTNMNTIRADALPGSGYQAGTVSQTNTAFNRDGGTVAISKAGPGTFDFVGAFFTSAWLDQEIALEGYADGQLLYSTAESFVLDTVNPLWVQLGWGGIDTLVIYSSSGTQWAMDNMTVPEPPPLALLGAAALAMTVARRRRT</sequence>